<dbReference type="Proteomes" id="UP000561726">
    <property type="component" value="Unassembled WGS sequence"/>
</dbReference>
<keyword evidence="4" id="KW-1185">Reference proteome</keyword>
<dbReference type="EMBL" id="JACHBQ010000001">
    <property type="protein sequence ID" value="MBB5640741.1"/>
    <property type="molecule type" value="Genomic_DNA"/>
</dbReference>
<evidence type="ECO:0000313" key="5">
    <source>
        <dbReference type="Proteomes" id="UP000561726"/>
    </source>
</evidence>
<organism evidence="2 4">
    <name type="scientific">Cryobacterium roopkundense</name>
    <dbReference type="NCBI Taxonomy" id="1001240"/>
    <lineage>
        <taxon>Bacteria</taxon>
        <taxon>Bacillati</taxon>
        <taxon>Actinomycetota</taxon>
        <taxon>Actinomycetes</taxon>
        <taxon>Micrococcales</taxon>
        <taxon>Microbacteriaceae</taxon>
        <taxon>Cryobacterium</taxon>
    </lineage>
</organism>
<evidence type="ECO:0000313" key="2">
    <source>
        <dbReference type="EMBL" id="KGJ77535.1"/>
    </source>
</evidence>
<evidence type="ECO:0000313" key="4">
    <source>
        <dbReference type="Proteomes" id="UP000029864"/>
    </source>
</evidence>
<protein>
    <submittedName>
        <fullName evidence="2">Uncharacterized protein</fullName>
    </submittedName>
</protein>
<feature type="region of interest" description="Disordered" evidence="1">
    <location>
        <begin position="103"/>
        <end position="132"/>
    </location>
</feature>
<reference evidence="2 4" key="1">
    <citation type="submission" date="2014-08" db="EMBL/GenBank/DDBJ databases">
        <authorList>
            <person name="Sisinthy S."/>
        </authorList>
    </citation>
    <scope>NUCLEOTIDE SEQUENCE [LARGE SCALE GENOMIC DNA]</scope>
    <source>
        <strain evidence="2 4">RuG17</strain>
    </source>
</reference>
<comment type="caution">
    <text evidence="2">The sequence shown here is derived from an EMBL/GenBank/DDBJ whole genome shotgun (WGS) entry which is preliminary data.</text>
</comment>
<gene>
    <name evidence="3" type="ORF">BJ997_001289</name>
    <name evidence="2" type="ORF">GY21_07470</name>
</gene>
<dbReference type="RefSeq" id="WP_035836106.1">
    <property type="nucleotide sequence ID" value="NZ_JACHBQ010000001.1"/>
</dbReference>
<accession>A0A099JHI6</accession>
<dbReference type="STRING" id="1001240.GY21_07470"/>
<proteinExistence type="predicted"/>
<sequence length="132" mass="13951">MESNVRLLILDLGQQRPESGATSSVGRALDSVLASGATFRHSSGRIVVVEVAGDQASRLTGDLPGARVVPLDANVSELIPDLDTNELLFLEAVRIRHSAAYQAEKAQQKPGESPEEQLMFTAPCIPGGQSNG</sequence>
<dbReference type="Proteomes" id="UP000029864">
    <property type="component" value="Unassembled WGS sequence"/>
</dbReference>
<name>A0A099JHI6_9MICO</name>
<dbReference type="OrthoDB" id="5114489at2"/>
<dbReference type="EMBL" id="JPXF01000024">
    <property type="protein sequence ID" value="KGJ77535.1"/>
    <property type="molecule type" value="Genomic_DNA"/>
</dbReference>
<evidence type="ECO:0000256" key="1">
    <source>
        <dbReference type="SAM" id="MobiDB-lite"/>
    </source>
</evidence>
<dbReference type="AlphaFoldDB" id="A0A099JHI6"/>
<reference evidence="3 5" key="2">
    <citation type="submission" date="2020-08" db="EMBL/GenBank/DDBJ databases">
        <title>Sequencing the genomes of 1000 actinobacteria strains.</title>
        <authorList>
            <person name="Klenk H.-P."/>
        </authorList>
    </citation>
    <scope>NUCLEOTIDE SEQUENCE [LARGE SCALE GENOMIC DNA]</scope>
    <source>
        <strain evidence="3 5">DSM 21065</strain>
    </source>
</reference>
<evidence type="ECO:0000313" key="3">
    <source>
        <dbReference type="EMBL" id="MBB5640741.1"/>
    </source>
</evidence>